<evidence type="ECO:0000256" key="5">
    <source>
        <dbReference type="ARBA" id="ARBA00022723"/>
    </source>
</evidence>
<dbReference type="NCBIfam" id="TIGR00586">
    <property type="entry name" value="mutt"/>
    <property type="match status" value="1"/>
</dbReference>
<keyword evidence="5 18" id="KW-0479">Metal-binding</keyword>
<feature type="binding site" evidence="17">
    <location>
        <position position="21"/>
    </location>
    <ligand>
        <name>8-oxo-dGTP</name>
        <dbReference type="ChEBI" id="CHEBI:77896"/>
    </ligand>
</feature>
<dbReference type="GO" id="GO:0044715">
    <property type="term" value="F:8-oxo-dGDP phosphatase activity"/>
    <property type="evidence" value="ECO:0007669"/>
    <property type="project" value="TreeGrafter"/>
</dbReference>
<evidence type="ECO:0000256" key="4">
    <source>
        <dbReference type="ARBA" id="ARBA00022705"/>
    </source>
</evidence>
<dbReference type="PANTHER" id="PTHR47707">
    <property type="entry name" value="8-OXO-DGTP DIPHOSPHATASE"/>
    <property type="match status" value="1"/>
</dbReference>
<evidence type="ECO:0000256" key="2">
    <source>
        <dbReference type="ARBA" id="ARBA00005582"/>
    </source>
</evidence>
<dbReference type="FunFam" id="3.90.79.10:FF:000014">
    <property type="entry name" value="8-oxo-dGTP diphosphatase MutT"/>
    <property type="match status" value="1"/>
</dbReference>
<dbReference type="SUPFAM" id="SSF55811">
    <property type="entry name" value="Nudix"/>
    <property type="match status" value="1"/>
</dbReference>
<keyword evidence="3" id="KW-0515">Mutator protein</keyword>
<keyword evidence="4" id="KW-0235">DNA replication</keyword>
<dbReference type="InterPro" id="IPR000086">
    <property type="entry name" value="NUDIX_hydrolase_dom"/>
</dbReference>
<evidence type="ECO:0000313" key="21">
    <source>
        <dbReference type="Proteomes" id="UP000092544"/>
    </source>
</evidence>
<dbReference type="InterPro" id="IPR047127">
    <property type="entry name" value="MutT-like"/>
</dbReference>
<evidence type="ECO:0000313" key="20">
    <source>
        <dbReference type="EMBL" id="SBS30037.1"/>
    </source>
</evidence>
<feature type="binding site" evidence="17">
    <location>
        <position position="26"/>
    </location>
    <ligand>
        <name>8-oxo-dGTP</name>
        <dbReference type="ChEBI" id="CHEBI:77896"/>
    </ligand>
</feature>
<feature type="binding site" evidence="18">
    <location>
        <position position="35"/>
    </location>
    <ligand>
        <name>Mg(2+)</name>
        <dbReference type="ChEBI" id="CHEBI:18420"/>
    </ligand>
</feature>
<protein>
    <recommendedName>
        <fullName evidence="13">8-oxo-dGTP diphosphatase</fullName>
        <ecNumber evidence="12">3.6.1.55</ecNumber>
    </recommendedName>
    <alternativeName>
        <fullName evidence="16">7,8-dihydro-8-oxoguanine-triphosphatase</fullName>
    </alternativeName>
    <alternativeName>
        <fullName evidence="15">Mutator protein MutT</fullName>
    </alternativeName>
    <alternativeName>
        <fullName evidence="14">dGTP pyrophosphohydrolase</fullName>
    </alternativeName>
</protein>
<evidence type="ECO:0000256" key="1">
    <source>
        <dbReference type="ARBA" id="ARBA00001946"/>
    </source>
</evidence>
<dbReference type="InterPro" id="IPR020476">
    <property type="entry name" value="Nudix_hydrolase"/>
</dbReference>
<dbReference type="PANTHER" id="PTHR47707:SF1">
    <property type="entry name" value="NUDIX HYDROLASE FAMILY PROTEIN"/>
    <property type="match status" value="1"/>
</dbReference>
<accession>A0A1A8TDG8</accession>
<dbReference type="Pfam" id="PF14815">
    <property type="entry name" value="NUDIX_4"/>
    <property type="match status" value="1"/>
</dbReference>
<evidence type="ECO:0000256" key="9">
    <source>
        <dbReference type="ARBA" id="ARBA00023204"/>
    </source>
</evidence>
<dbReference type="OrthoDB" id="9810648at2"/>
<feature type="binding site" evidence="17">
    <location>
        <begin position="32"/>
        <end position="35"/>
    </location>
    <ligand>
        <name>8-oxo-dGTP</name>
        <dbReference type="ChEBI" id="CHEBI:77896"/>
    </ligand>
</feature>
<feature type="domain" description="Nudix hydrolase" evidence="19">
    <location>
        <begin position="1"/>
        <end position="126"/>
    </location>
</feature>
<dbReference type="EMBL" id="FLOB01000003">
    <property type="protein sequence ID" value="SBS30037.1"/>
    <property type="molecule type" value="Genomic_DNA"/>
</dbReference>
<evidence type="ECO:0000256" key="10">
    <source>
        <dbReference type="ARBA" id="ARBA00035861"/>
    </source>
</evidence>
<comment type="catalytic activity">
    <reaction evidence="11">
        <text>8-oxo-GTP + H2O = 8-oxo-GMP + diphosphate + H(+)</text>
        <dbReference type="Rhea" id="RHEA:67616"/>
        <dbReference type="ChEBI" id="CHEBI:15377"/>
        <dbReference type="ChEBI" id="CHEBI:15378"/>
        <dbReference type="ChEBI" id="CHEBI:33019"/>
        <dbReference type="ChEBI" id="CHEBI:143553"/>
        <dbReference type="ChEBI" id="CHEBI:145694"/>
    </reaction>
</comment>
<evidence type="ECO:0000256" key="6">
    <source>
        <dbReference type="ARBA" id="ARBA00022763"/>
    </source>
</evidence>
<dbReference type="GO" id="GO:0046872">
    <property type="term" value="F:metal ion binding"/>
    <property type="evidence" value="ECO:0007669"/>
    <property type="project" value="UniProtKB-KW"/>
</dbReference>
<dbReference type="InterPro" id="IPR015797">
    <property type="entry name" value="NUDIX_hydrolase-like_dom_sf"/>
</dbReference>
<evidence type="ECO:0000256" key="15">
    <source>
        <dbReference type="ARBA" id="ARBA00041979"/>
    </source>
</evidence>
<name>A0A1A8TDG8_9GAMM</name>
<dbReference type="PROSITE" id="PS51462">
    <property type="entry name" value="NUDIX"/>
    <property type="match status" value="1"/>
</dbReference>
<gene>
    <name evidence="20" type="primary">mutT</name>
    <name evidence="20" type="ORF">MSP8886_01678</name>
</gene>
<keyword evidence="8 18" id="KW-0460">Magnesium</keyword>
<dbReference type="AlphaFoldDB" id="A0A1A8TDG8"/>
<comment type="cofactor">
    <cofactor evidence="1 18">
        <name>Mg(2+)</name>
        <dbReference type="ChEBI" id="CHEBI:18420"/>
    </cofactor>
</comment>
<dbReference type="CDD" id="cd03425">
    <property type="entry name" value="NUDIX_MutT_NudA_like"/>
    <property type="match status" value="1"/>
</dbReference>
<dbReference type="EC" id="3.6.1.55" evidence="12"/>
<reference evidence="20 21" key="1">
    <citation type="submission" date="2016-06" db="EMBL/GenBank/DDBJ databases">
        <authorList>
            <person name="Kjaerup R.B."/>
            <person name="Dalgaard T.S."/>
            <person name="Juul-Madsen H.R."/>
        </authorList>
    </citation>
    <scope>NUCLEOTIDE SEQUENCE [LARGE SCALE GENOMIC DNA]</scope>
    <source>
        <strain evidence="20 21">CECT 8886</strain>
    </source>
</reference>
<dbReference type="GO" id="GO:0044716">
    <property type="term" value="F:8-oxo-GDP phosphatase activity"/>
    <property type="evidence" value="ECO:0007669"/>
    <property type="project" value="TreeGrafter"/>
</dbReference>
<sequence>MLVRVAAGIILREGQVFIALRSSDKHQGGLWEFPGGKCEEGEVSLSALARELNEECGVEVLEASHFQTVAHDYGDKQVELVFFTVTKFSGEPHGREGQEVCWVPLGDLVNYAFPEANRVIVESLLK</sequence>
<evidence type="ECO:0000256" key="12">
    <source>
        <dbReference type="ARBA" id="ARBA00038905"/>
    </source>
</evidence>
<proteinExistence type="inferred from homology"/>
<evidence type="ECO:0000256" key="13">
    <source>
        <dbReference type="ARBA" id="ARBA00040794"/>
    </source>
</evidence>
<dbReference type="STRING" id="1792290.MSP8886_01678"/>
<dbReference type="Gene3D" id="3.90.79.10">
    <property type="entry name" value="Nucleoside Triphosphate Pyrophosphohydrolase"/>
    <property type="match status" value="1"/>
</dbReference>
<keyword evidence="6" id="KW-0227">DNA damage</keyword>
<evidence type="ECO:0000256" key="16">
    <source>
        <dbReference type="ARBA" id="ARBA00042798"/>
    </source>
</evidence>
<dbReference type="InterPro" id="IPR003561">
    <property type="entry name" value="Mutator_MutT"/>
</dbReference>
<dbReference type="PROSITE" id="PS00893">
    <property type="entry name" value="NUDIX_BOX"/>
    <property type="match status" value="1"/>
</dbReference>
<comment type="similarity">
    <text evidence="2">Belongs to the Nudix hydrolase family.</text>
</comment>
<dbReference type="GO" id="GO:0008413">
    <property type="term" value="F:8-oxo-7,8-dihydroguanosine triphosphate pyrophosphatase activity"/>
    <property type="evidence" value="ECO:0007669"/>
    <property type="project" value="InterPro"/>
</dbReference>
<keyword evidence="21" id="KW-1185">Reference proteome</keyword>
<evidence type="ECO:0000256" key="8">
    <source>
        <dbReference type="ARBA" id="ARBA00022842"/>
    </source>
</evidence>
<dbReference type="PRINTS" id="PR00502">
    <property type="entry name" value="NUDIXFAMILY"/>
</dbReference>
<feature type="binding site" evidence="18">
    <location>
        <position position="55"/>
    </location>
    <ligand>
        <name>Mg(2+)</name>
        <dbReference type="ChEBI" id="CHEBI:18420"/>
    </ligand>
</feature>
<dbReference type="RefSeq" id="WP_067014889.1">
    <property type="nucleotide sequence ID" value="NZ_FLOB01000003.1"/>
</dbReference>
<evidence type="ECO:0000256" key="17">
    <source>
        <dbReference type="PIRSR" id="PIRSR603561-1"/>
    </source>
</evidence>
<evidence type="ECO:0000256" key="11">
    <source>
        <dbReference type="ARBA" id="ARBA00036904"/>
    </source>
</evidence>
<evidence type="ECO:0000256" key="3">
    <source>
        <dbReference type="ARBA" id="ARBA00022457"/>
    </source>
</evidence>
<evidence type="ECO:0000259" key="19">
    <source>
        <dbReference type="PROSITE" id="PS51462"/>
    </source>
</evidence>
<evidence type="ECO:0000256" key="14">
    <source>
        <dbReference type="ARBA" id="ARBA00041592"/>
    </source>
</evidence>
<dbReference type="Proteomes" id="UP000092544">
    <property type="component" value="Unassembled WGS sequence"/>
</dbReference>
<evidence type="ECO:0000256" key="18">
    <source>
        <dbReference type="PIRSR" id="PIRSR603561-2"/>
    </source>
</evidence>
<dbReference type="GO" id="GO:0035539">
    <property type="term" value="F:8-oxo-7,8-dihydrodeoxyguanosine triphosphate pyrophosphatase activity"/>
    <property type="evidence" value="ECO:0007669"/>
    <property type="project" value="UniProtKB-EC"/>
</dbReference>
<comment type="catalytic activity">
    <reaction evidence="10">
        <text>8-oxo-dGTP + H2O = 8-oxo-dGMP + diphosphate + H(+)</text>
        <dbReference type="Rhea" id="RHEA:31575"/>
        <dbReference type="ChEBI" id="CHEBI:15377"/>
        <dbReference type="ChEBI" id="CHEBI:15378"/>
        <dbReference type="ChEBI" id="CHEBI:33019"/>
        <dbReference type="ChEBI" id="CHEBI:63224"/>
        <dbReference type="ChEBI" id="CHEBI:77896"/>
        <dbReference type="EC" id="3.6.1.55"/>
    </reaction>
</comment>
<dbReference type="InterPro" id="IPR020084">
    <property type="entry name" value="NUDIX_hydrolase_CS"/>
</dbReference>
<dbReference type="InterPro" id="IPR029119">
    <property type="entry name" value="MutY_C"/>
</dbReference>
<evidence type="ECO:0000256" key="7">
    <source>
        <dbReference type="ARBA" id="ARBA00022801"/>
    </source>
</evidence>
<dbReference type="GO" id="GO:0006260">
    <property type="term" value="P:DNA replication"/>
    <property type="evidence" value="ECO:0007669"/>
    <property type="project" value="UniProtKB-KW"/>
</dbReference>
<keyword evidence="7 20" id="KW-0378">Hydrolase</keyword>
<dbReference type="GO" id="GO:0006281">
    <property type="term" value="P:DNA repair"/>
    <property type="evidence" value="ECO:0007669"/>
    <property type="project" value="UniProtKB-KW"/>
</dbReference>
<keyword evidence="9" id="KW-0234">DNA repair</keyword>
<feature type="binding site" evidence="17">
    <location>
        <position position="117"/>
    </location>
    <ligand>
        <name>8-oxo-dGTP</name>
        <dbReference type="ChEBI" id="CHEBI:77896"/>
    </ligand>
</feature>
<organism evidence="20 21">
    <name type="scientific">Marinomonas spartinae</name>
    <dbReference type="NCBI Taxonomy" id="1792290"/>
    <lineage>
        <taxon>Bacteria</taxon>
        <taxon>Pseudomonadati</taxon>
        <taxon>Pseudomonadota</taxon>
        <taxon>Gammaproteobacteria</taxon>
        <taxon>Oceanospirillales</taxon>
        <taxon>Oceanospirillaceae</taxon>
        <taxon>Marinomonas</taxon>
    </lineage>
</organism>